<dbReference type="PANTHER" id="PTHR12322">
    <property type="entry name" value="DOUBLESEX AND MAB-3 RELATED TRANSCRIPTION FACTOR DMRT"/>
    <property type="match status" value="1"/>
</dbReference>
<accession>A0A1I7XSE5</accession>
<dbReference type="WBParaSite" id="Hba_20459">
    <property type="protein sequence ID" value="Hba_20459"/>
    <property type="gene ID" value="Hba_20459"/>
</dbReference>
<keyword evidence="2 5" id="KW-0862">Zinc</keyword>
<proteinExistence type="predicted"/>
<evidence type="ECO:0000256" key="5">
    <source>
        <dbReference type="PROSITE-ProRule" id="PRU00070"/>
    </source>
</evidence>
<evidence type="ECO:0000313" key="9">
    <source>
        <dbReference type="WBParaSite" id="Hba_20459"/>
    </source>
</evidence>
<organism evidence="8 9">
    <name type="scientific">Heterorhabditis bacteriophora</name>
    <name type="common">Entomopathogenic nematode worm</name>
    <dbReference type="NCBI Taxonomy" id="37862"/>
    <lineage>
        <taxon>Eukaryota</taxon>
        <taxon>Metazoa</taxon>
        <taxon>Ecdysozoa</taxon>
        <taxon>Nematoda</taxon>
        <taxon>Chromadorea</taxon>
        <taxon>Rhabditida</taxon>
        <taxon>Rhabditina</taxon>
        <taxon>Rhabditomorpha</taxon>
        <taxon>Strongyloidea</taxon>
        <taxon>Heterorhabditidae</taxon>
        <taxon>Heterorhabditis</taxon>
    </lineage>
</organism>
<evidence type="ECO:0000256" key="4">
    <source>
        <dbReference type="ARBA" id="ARBA00023242"/>
    </source>
</evidence>
<evidence type="ECO:0000256" key="2">
    <source>
        <dbReference type="ARBA" id="ARBA00022833"/>
    </source>
</evidence>
<dbReference type="Pfam" id="PF00751">
    <property type="entry name" value="DM"/>
    <property type="match status" value="1"/>
</dbReference>
<dbReference type="GO" id="GO:0005634">
    <property type="term" value="C:nucleus"/>
    <property type="evidence" value="ECO:0007669"/>
    <property type="project" value="UniProtKB-SubCell"/>
</dbReference>
<dbReference type="PROSITE" id="PS40000">
    <property type="entry name" value="DM_1"/>
    <property type="match status" value="1"/>
</dbReference>
<evidence type="ECO:0000259" key="7">
    <source>
        <dbReference type="PROSITE" id="PS50809"/>
    </source>
</evidence>
<dbReference type="GO" id="GO:0000981">
    <property type="term" value="F:DNA-binding transcription factor activity, RNA polymerase II-specific"/>
    <property type="evidence" value="ECO:0007669"/>
    <property type="project" value="TreeGrafter"/>
</dbReference>
<feature type="domain" description="DM" evidence="7">
    <location>
        <begin position="66"/>
        <end position="109"/>
    </location>
</feature>
<evidence type="ECO:0000313" key="8">
    <source>
        <dbReference type="Proteomes" id="UP000095283"/>
    </source>
</evidence>
<keyword evidence="3 5" id="KW-0238">DNA-binding</keyword>
<evidence type="ECO:0000256" key="1">
    <source>
        <dbReference type="ARBA" id="ARBA00022723"/>
    </source>
</evidence>
<dbReference type="InterPro" id="IPR001275">
    <property type="entry name" value="DM_DNA-bd"/>
</dbReference>
<reference evidence="9" key="1">
    <citation type="submission" date="2016-11" db="UniProtKB">
        <authorList>
            <consortium name="WormBaseParasite"/>
        </authorList>
    </citation>
    <scope>IDENTIFICATION</scope>
</reference>
<dbReference type="SMART" id="SM00301">
    <property type="entry name" value="DM"/>
    <property type="match status" value="1"/>
</dbReference>
<keyword evidence="4 5" id="KW-0539">Nucleus</keyword>
<dbReference type="PROSITE" id="PS50809">
    <property type="entry name" value="DM_2"/>
    <property type="match status" value="1"/>
</dbReference>
<dbReference type="GO" id="GO:0046872">
    <property type="term" value="F:metal ion binding"/>
    <property type="evidence" value="ECO:0007669"/>
    <property type="project" value="UniProtKB-KW"/>
</dbReference>
<evidence type="ECO:0000256" key="3">
    <source>
        <dbReference type="ARBA" id="ARBA00023125"/>
    </source>
</evidence>
<dbReference type="PANTHER" id="PTHR12322:SF53">
    <property type="entry name" value="DOUBLESEX-MAB RELATED 11E"/>
    <property type="match status" value="1"/>
</dbReference>
<dbReference type="Proteomes" id="UP000095283">
    <property type="component" value="Unplaced"/>
</dbReference>
<dbReference type="SUPFAM" id="SSF82927">
    <property type="entry name" value="Cysteine-rich DNA binding domain, (DM domain)"/>
    <property type="match status" value="1"/>
</dbReference>
<dbReference type="InterPro" id="IPR026607">
    <property type="entry name" value="DMRT"/>
</dbReference>
<dbReference type="Gene3D" id="4.10.1040.10">
    <property type="entry name" value="DM DNA-binding domain"/>
    <property type="match status" value="1"/>
</dbReference>
<dbReference type="GO" id="GO:0000978">
    <property type="term" value="F:RNA polymerase II cis-regulatory region sequence-specific DNA binding"/>
    <property type="evidence" value="ECO:0007669"/>
    <property type="project" value="TreeGrafter"/>
</dbReference>
<feature type="compositionally biased region" description="Basic and acidic residues" evidence="6">
    <location>
        <begin position="188"/>
        <end position="197"/>
    </location>
</feature>
<dbReference type="GO" id="GO:0007548">
    <property type="term" value="P:sex differentiation"/>
    <property type="evidence" value="ECO:0007669"/>
    <property type="project" value="TreeGrafter"/>
</dbReference>
<feature type="region of interest" description="Disordered" evidence="6">
    <location>
        <begin position="146"/>
        <end position="216"/>
    </location>
</feature>
<keyword evidence="8" id="KW-1185">Reference proteome</keyword>
<dbReference type="AlphaFoldDB" id="A0A1I7XSE5"/>
<feature type="DNA-binding region" description="DM" evidence="5">
    <location>
        <begin position="66"/>
        <end position="109"/>
    </location>
</feature>
<comment type="subcellular location">
    <subcellularLocation>
        <location evidence="5">Nucleus</location>
    </subcellularLocation>
</comment>
<sequence length="446" mass="48964">MEMSEVVATVPPGTQVVVEAKLLTSDVDHTIEEVRQQTIQQVQEALTVVGQPLPSSARANNRTLFCRKCEGHGLQVVLKGHASRCPYNNCQCKTCTNVMSMRANAIIRRYRTRTLEGGLVLKPVHFKNGNTRLRVFPKYVDESDALPIPMERPREKNPSGDGEPPPTNRVHVVPQTPPGQTLHAVKRSFSEENEPRSSPKRSFAEPTTVASPVEQPQHQQFKDQFAQLQTPSLLDILLKHQISAVRDPSTDLIAQGLLGLAPPPACLLPSSLSQFDTSPSLLASSLTSLPTSSLTYSSPSTYPNPFLTAPALINPDIVRGEKVNNIIKGAIENLHIHKSIHRLQHPEPIVCPTSQLSELSIGIATSDAVTEAPKLTPNMVMISGTSANTFLAFNCIIGPPTMDIEPEPFTTNLMIAPGADRLHPLFKHFLSTVKELERQMLYEFNS</sequence>
<evidence type="ECO:0000256" key="6">
    <source>
        <dbReference type="SAM" id="MobiDB-lite"/>
    </source>
</evidence>
<keyword evidence="1 5" id="KW-0479">Metal-binding</keyword>
<protein>
    <submittedName>
        <fullName evidence="9">DM domain-containing protein</fullName>
    </submittedName>
</protein>
<name>A0A1I7XSE5_HETBA</name>
<dbReference type="InterPro" id="IPR036407">
    <property type="entry name" value="DM_DNA-bd_sf"/>
</dbReference>